<dbReference type="PANTHER" id="PTHR12138:SF75">
    <property type="entry name" value="SECRETED PROTEIN"/>
    <property type="match status" value="1"/>
</dbReference>
<keyword evidence="1" id="KW-0472">Membrane</keyword>
<dbReference type="GeneTree" id="ENSGT00940000163505"/>
<dbReference type="Ensembl" id="ENSPANT00000072652.1">
    <property type="protein sequence ID" value="ENSPANP00000054601.1"/>
    <property type="gene ID" value="ENSPANG00000048103.1"/>
</dbReference>
<reference evidence="2" key="3">
    <citation type="submission" date="2025-09" db="UniProtKB">
        <authorList>
            <consortium name="Ensembl"/>
        </authorList>
    </citation>
    <scope>IDENTIFICATION</scope>
</reference>
<dbReference type="Proteomes" id="UP000028761">
    <property type="component" value="Chromosome 16"/>
</dbReference>
<reference evidence="2 3" key="1">
    <citation type="submission" date="2012-03" db="EMBL/GenBank/DDBJ databases">
        <title>Whole Genome Assembly of Papio anubis.</title>
        <authorList>
            <person name="Liu Y.L."/>
            <person name="Abraham K.A."/>
            <person name="Akbar H.A."/>
            <person name="Ali S.A."/>
            <person name="Anosike U.A."/>
            <person name="Aqrawi P.A."/>
            <person name="Arias F.A."/>
            <person name="Attaway T.A."/>
            <person name="Awwad R.A."/>
            <person name="Babu C.B."/>
            <person name="Bandaranaike D.B."/>
            <person name="Battles P.B."/>
            <person name="Bell A.B."/>
            <person name="Beltran B.B."/>
            <person name="Berhane-Mersha D.B."/>
            <person name="Bess C.B."/>
            <person name="Bickham C.B."/>
            <person name="Bolden T.B."/>
            <person name="Carter K.C."/>
            <person name="Chau D.C."/>
            <person name="Chavez A.C."/>
            <person name="Clerc-Blankenburg K.C."/>
            <person name="Coyle M.C."/>
            <person name="Dao M.D."/>
            <person name="Davila M.L.D."/>
            <person name="Davy-Carroll L.D."/>
            <person name="Denson S.D."/>
            <person name="Dinh H.D."/>
            <person name="Fernandez S.F."/>
            <person name="Fernando P.F."/>
            <person name="Forbes L.F."/>
            <person name="Francis C.F."/>
            <person name="Francisco L.F."/>
            <person name="Fu Q.F."/>
            <person name="Garcia-Iii R.G."/>
            <person name="Garrett T.G."/>
            <person name="Gross S.G."/>
            <person name="Gubbala S.G."/>
            <person name="Hirani K.H."/>
            <person name="Hogues M.H."/>
            <person name="Hollins B.H."/>
            <person name="Jackson L.J."/>
            <person name="Javaid M.J."/>
            <person name="Jhangiani S.J."/>
            <person name="Johnson A.J."/>
            <person name="Johnson B.J."/>
            <person name="Jones J.J."/>
            <person name="Joshi V.J."/>
            <person name="Kalu J.K."/>
            <person name="Khan N.K."/>
            <person name="Korchina V.K."/>
            <person name="Kovar C.K."/>
            <person name="Lago L.L."/>
            <person name="Lara F.L."/>
            <person name="Le T.-K.L."/>
            <person name="Lee S.L."/>
            <person name="Legall-Iii F.L."/>
            <person name="Lemon S.L."/>
            <person name="Liu J.L."/>
            <person name="Liu Y.-S.L."/>
            <person name="Liyanage D.L."/>
            <person name="Lopez J.L."/>
            <person name="Lorensuhewa L.L."/>
            <person name="Mata R.M."/>
            <person name="Mathew T.M."/>
            <person name="Mercado C.M."/>
            <person name="Mercado I.M."/>
            <person name="Morales K.M."/>
            <person name="Morgan M.M."/>
            <person name="Munidasa M.M."/>
            <person name="Ngo D.N."/>
            <person name="Nguyen L.N."/>
            <person name="Nguyen T.N."/>
            <person name="Nguyen N.N."/>
            <person name="Obregon M.O."/>
            <person name="Okwuonu G.O."/>
            <person name="Ongeri F.O."/>
            <person name="Onwere C.O."/>
            <person name="Osifeso I.O."/>
            <person name="Parra A.P."/>
            <person name="Patil S.P."/>
            <person name="Perez A.P."/>
            <person name="Perez Y.P."/>
            <person name="Pham C.P."/>
            <person name="Pu L.-L.P."/>
            <person name="Puazo M.P."/>
            <person name="Quiroz J.Q."/>
            <person name="Rouhana J.R."/>
            <person name="Ruiz M.R."/>
            <person name="Ruiz S.-J.R."/>
            <person name="Saada N.S."/>
            <person name="Santibanez J.S."/>
            <person name="Scheel M.S."/>
            <person name="Schneider B.S."/>
            <person name="Simmons D.S."/>
            <person name="Sisson I.S."/>
            <person name="Tang L.-Y.T."/>
            <person name="Thornton R.T."/>
            <person name="Tisius J.T."/>
            <person name="Toledanes G.T."/>
            <person name="Trejos Z.T."/>
            <person name="Usmani K.U."/>
            <person name="Varghese R.V."/>
            <person name="Vattathil S.V."/>
            <person name="Vee V.V."/>
            <person name="Walker D.W."/>
            <person name="Weissenberger G.W."/>
            <person name="White C.W."/>
            <person name="Williams A.W."/>
            <person name="Woodworth J.W."/>
            <person name="Wright R.W."/>
            <person name="Zhu Y.Z."/>
            <person name="Han Y.H."/>
            <person name="Newsham I.N."/>
            <person name="Nazareth L.N."/>
            <person name="Worley K.W."/>
            <person name="Muzny D.M."/>
            <person name="Rogers J.R."/>
            <person name="Gibbs R.G."/>
        </authorList>
    </citation>
    <scope>NUCLEOTIDE SEQUENCE [LARGE SCALE GENOMIC DNA]</scope>
</reference>
<evidence type="ECO:0000313" key="2">
    <source>
        <dbReference type="Ensembl" id="ENSPANP00000054601.1"/>
    </source>
</evidence>
<protein>
    <submittedName>
        <fullName evidence="2">Uncharacterized protein</fullName>
    </submittedName>
</protein>
<organism evidence="2 3">
    <name type="scientific">Papio anubis</name>
    <name type="common">Olive baboon</name>
    <dbReference type="NCBI Taxonomy" id="9555"/>
    <lineage>
        <taxon>Eukaryota</taxon>
        <taxon>Metazoa</taxon>
        <taxon>Chordata</taxon>
        <taxon>Craniata</taxon>
        <taxon>Vertebrata</taxon>
        <taxon>Euteleostomi</taxon>
        <taxon>Mammalia</taxon>
        <taxon>Eutheria</taxon>
        <taxon>Euarchontoglires</taxon>
        <taxon>Primates</taxon>
        <taxon>Haplorrhini</taxon>
        <taxon>Catarrhini</taxon>
        <taxon>Cercopithecidae</taxon>
        <taxon>Cercopithecinae</taxon>
        <taxon>Papio</taxon>
    </lineage>
</organism>
<dbReference type="PANTHER" id="PTHR12138">
    <property type="entry name" value="PRIMATE-EXPANDED PROTEIN FAMILY"/>
    <property type="match status" value="1"/>
</dbReference>
<keyword evidence="3" id="KW-1185">Reference proteome</keyword>
<sequence length="129" mass="14187">MQAPPPGFTPFSGLSLPSSWAYGRPPPRPAVFVFFVFLFFFFFFFLRQSLALSPRLECSGAISAHCKLRLPGSRHSPASASRVAGTTGAHNRARLIFCIFSRDGVSPWSRSPDLVIRPPRPPKVLGLQA</sequence>
<evidence type="ECO:0000256" key="1">
    <source>
        <dbReference type="SAM" id="Phobius"/>
    </source>
</evidence>
<accession>A0A8I5R0Z6</accession>
<feature type="transmembrane region" description="Helical" evidence="1">
    <location>
        <begin position="29"/>
        <end position="46"/>
    </location>
</feature>
<keyword evidence="1" id="KW-0812">Transmembrane</keyword>
<dbReference type="OMA" id="WAYGRPP"/>
<reference evidence="2" key="2">
    <citation type="submission" date="2025-08" db="UniProtKB">
        <authorList>
            <consortium name="Ensembl"/>
        </authorList>
    </citation>
    <scope>IDENTIFICATION</scope>
</reference>
<evidence type="ECO:0000313" key="3">
    <source>
        <dbReference type="Proteomes" id="UP000028761"/>
    </source>
</evidence>
<keyword evidence="1" id="KW-1133">Transmembrane helix</keyword>
<dbReference type="AlphaFoldDB" id="A0A8I5R0Z6"/>
<name>A0A8I5R0Z6_PAPAN</name>
<proteinExistence type="predicted"/>